<keyword evidence="3" id="KW-0106">Calcium</keyword>
<dbReference type="Gene3D" id="2.60.40.2030">
    <property type="match status" value="2"/>
</dbReference>
<accession>A0A8X6GTK2</accession>
<protein>
    <submittedName>
        <fullName evidence="6">G-protein coupled receptor 98</fullName>
    </submittedName>
</protein>
<dbReference type="InterPro" id="IPR038081">
    <property type="entry name" value="CalX-like_sf"/>
</dbReference>
<keyword evidence="6" id="KW-0675">Receptor</keyword>
<dbReference type="AlphaFoldDB" id="A0A8X6GTK2"/>
<dbReference type="OrthoDB" id="6436887at2759"/>
<comment type="caution">
    <text evidence="6">The sequence shown here is derived from an EMBL/GenBank/DDBJ whole genome shotgun (WGS) entry which is preliminary data.</text>
</comment>
<gene>
    <name evidence="6" type="primary">Gpr98</name>
    <name evidence="6" type="ORF">TNCT_621791</name>
</gene>
<proteinExistence type="predicted"/>
<keyword evidence="2" id="KW-0677">Repeat</keyword>
<name>A0A8X6GTK2_TRICU</name>
<evidence type="ECO:0000256" key="2">
    <source>
        <dbReference type="ARBA" id="ARBA00022737"/>
    </source>
</evidence>
<dbReference type="EMBL" id="BMAO01013530">
    <property type="protein sequence ID" value="GFQ89413.1"/>
    <property type="molecule type" value="Genomic_DNA"/>
</dbReference>
<dbReference type="Pfam" id="PF03160">
    <property type="entry name" value="Calx-beta"/>
    <property type="match status" value="2"/>
</dbReference>
<dbReference type="InterPro" id="IPR003644">
    <property type="entry name" value="Calx_beta"/>
</dbReference>
<evidence type="ECO:0000259" key="5">
    <source>
        <dbReference type="SMART" id="SM00237"/>
    </source>
</evidence>
<dbReference type="GO" id="GO:0007154">
    <property type="term" value="P:cell communication"/>
    <property type="evidence" value="ECO:0007669"/>
    <property type="project" value="InterPro"/>
</dbReference>
<evidence type="ECO:0000313" key="6">
    <source>
        <dbReference type="EMBL" id="GFQ89413.1"/>
    </source>
</evidence>
<sequence length="245" mass="27105">MKAMTPGTLELDEPIIVVSEGVRQLQVGVNRVGGTDGQIRCRYRTIPKTALPGVDYEPSFGEVIFEPGETRHVIKFRIINDHIREPLKHFQIELFDAQAAPGVLNFRGLGTKKTSLVTIADDDLNMGTIQFEKPTYRFHETIGKVLINVVRVGGSDGQIKVRYMAKNRTALEFKDFEPASGVLTFKENETKKTIPITIINDHVKEPSKSFDLVLYDAVPSPNVIHFGGLGANSVATITVLDDDGK</sequence>
<feature type="domain" description="Calx-beta" evidence="5">
    <location>
        <begin position="1"/>
        <end position="95"/>
    </location>
</feature>
<dbReference type="PANTHER" id="PTHR11878:SF65">
    <property type="entry name" value="NA_CA-EXCHANGE PROTEIN, ISOFORM G"/>
    <property type="match status" value="1"/>
</dbReference>
<dbReference type="Proteomes" id="UP000887116">
    <property type="component" value="Unassembled WGS sequence"/>
</dbReference>
<evidence type="ECO:0000256" key="1">
    <source>
        <dbReference type="ARBA" id="ARBA00022729"/>
    </source>
</evidence>
<dbReference type="PANTHER" id="PTHR11878">
    <property type="entry name" value="SODIUM/CALCIUM EXCHANGER"/>
    <property type="match status" value="1"/>
</dbReference>
<dbReference type="GO" id="GO:0016020">
    <property type="term" value="C:membrane"/>
    <property type="evidence" value="ECO:0007669"/>
    <property type="project" value="InterPro"/>
</dbReference>
<dbReference type="InterPro" id="IPR051171">
    <property type="entry name" value="CaCA"/>
</dbReference>
<evidence type="ECO:0000256" key="3">
    <source>
        <dbReference type="ARBA" id="ARBA00022837"/>
    </source>
</evidence>
<reference evidence="6" key="1">
    <citation type="submission" date="2020-07" db="EMBL/GenBank/DDBJ databases">
        <title>Multicomponent nature underlies the extraordinary mechanical properties of spider dragline silk.</title>
        <authorList>
            <person name="Kono N."/>
            <person name="Nakamura H."/>
            <person name="Mori M."/>
            <person name="Yoshida Y."/>
            <person name="Ohtoshi R."/>
            <person name="Malay A.D."/>
            <person name="Moran D.A.P."/>
            <person name="Tomita M."/>
            <person name="Numata K."/>
            <person name="Arakawa K."/>
        </authorList>
    </citation>
    <scope>NUCLEOTIDE SEQUENCE</scope>
</reference>
<dbReference type="SMART" id="SM00237">
    <property type="entry name" value="Calx_beta"/>
    <property type="match status" value="2"/>
</dbReference>
<keyword evidence="4" id="KW-0813">Transport</keyword>
<keyword evidence="4" id="KW-0406">Ion transport</keyword>
<feature type="domain" description="Calx-beta" evidence="5">
    <location>
        <begin position="115"/>
        <end position="215"/>
    </location>
</feature>
<dbReference type="GO" id="GO:0030001">
    <property type="term" value="P:metal ion transport"/>
    <property type="evidence" value="ECO:0007669"/>
    <property type="project" value="TreeGrafter"/>
</dbReference>
<keyword evidence="7" id="KW-1185">Reference proteome</keyword>
<organism evidence="6 7">
    <name type="scientific">Trichonephila clavata</name>
    <name type="common">Joro spider</name>
    <name type="synonym">Nephila clavata</name>
    <dbReference type="NCBI Taxonomy" id="2740835"/>
    <lineage>
        <taxon>Eukaryota</taxon>
        <taxon>Metazoa</taxon>
        <taxon>Ecdysozoa</taxon>
        <taxon>Arthropoda</taxon>
        <taxon>Chelicerata</taxon>
        <taxon>Arachnida</taxon>
        <taxon>Araneae</taxon>
        <taxon>Araneomorphae</taxon>
        <taxon>Entelegynae</taxon>
        <taxon>Araneoidea</taxon>
        <taxon>Nephilidae</taxon>
        <taxon>Trichonephila</taxon>
    </lineage>
</organism>
<evidence type="ECO:0000256" key="4">
    <source>
        <dbReference type="ARBA" id="ARBA00023065"/>
    </source>
</evidence>
<keyword evidence="1" id="KW-0732">Signal</keyword>
<dbReference type="SUPFAM" id="SSF141072">
    <property type="entry name" value="CalX-like"/>
    <property type="match status" value="2"/>
</dbReference>
<evidence type="ECO:0000313" key="7">
    <source>
        <dbReference type="Proteomes" id="UP000887116"/>
    </source>
</evidence>